<keyword evidence="3" id="KW-1185">Reference proteome</keyword>
<dbReference type="EMBL" id="CAJPIN010072667">
    <property type="protein sequence ID" value="CAG2067642.1"/>
    <property type="molecule type" value="Genomic_DNA"/>
</dbReference>
<sequence length="118" mass="13142">MEVSLHRTRSLLGEKIIRLRHLEQSLHRATDSEAPRGAEDQTLSDLSSHSGSSGFSSTELGTDTPNLGRVPLGRGTHYQESTEIIQSLENLNSEIREIWEVLHKQQKDASNLHRTGAC</sequence>
<feature type="compositionally biased region" description="Basic and acidic residues" evidence="1">
    <location>
        <begin position="28"/>
        <end position="39"/>
    </location>
</feature>
<name>A0ABN7PPY2_TIMPD</name>
<dbReference type="Proteomes" id="UP001153148">
    <property type="component" value="Unassembled WGS sequence"/>
</dbReference>
<proteinExistence type="predicted"/>
<feature type="non-terminal residue" evidence="2">
    <location>
        <position position="118"/>
    </location>
</feature>
<feature type="compositionally biased region" description="Low complexity" evidence="1">
    <location>
        <begin position="43"/>
        <end position="62"/>
    </location>
</feature>
<evidence type="ECO:0000313" key="3">
    <source>
        <dbReference type="Proteomes" id="UP001153148"/>
    </source>
</evidence>
<accession>A0ABN7PPY2</accession>
<comment type="caution">
    <text evidence="2">The sequence shown here is derived from an EMBL/GenBank/DDBJ whole genome shotgun (WGS) entry which is preliminary data.</text>
</comment>
<protein>
    <submittedName>
        <fullName evidence="2">Uncharacterized protein</fullName>
    </submittedName>
</protein>
<gene>
    <name evidence="2" type="ORF">TPAB3V08_LOCUS14585</name>
</gene>
<evidence type="ECO:0000256" key="1">
    <source>
        <dbReference type="SAM" id="MobiDB-lite"/>
    </source>
</evidence>
<reference evidence="2" key="1">
    <citation type="submission" date="2021-03" db="EMBL/GenBank/DDBJ databases">
        <authorList>
            <person name="Tran Van P."/>
        </authorList>
    </citation>
    <scope>NUCLEOTIDE SEQUENCE</scope>
</reference>
<organism evidence="2 3">
    <name type="scientific">Timema podura</name>
    <name type="common">Walking stick</name>
    <dbReference type="NCBI Taxonomy" id="61482"/>
    <lineage>
        <taxon>Eukaryota</taxon>
        <taxon>Metazoa</taxon>
        <taxon>Ecdysozoa</taxon>
        <taxon>Arthropoda</taxon>
        <taxon>Hexapoda</taxon>
        <taxon>Insecta</taxon>
        <taxon>Pterygota</taxon>
        <taxon>Neoptera</taxon>
        <taxon>Polyneoptera</taxon>
        <taxon>Phasmatodea</taxon>
        <taxon>Timematodea</taxon>
        <taxon>Timematoidea</taxon>
        <taxon>Timematidae</taxon>
        <taxon>Timema</taxon>
    </lineage>
</organism>
<evidence type="ECO:0000313" key="2">
    <source>
        <dbReference type="EMBL" id="CAG2067642.1"/>
    </source>
</evidence>
<feature type="region of interest" description="Disordered" evidence="1">
    <location>
        <begin position="28"/>
        <end position="76"/>
    </location>
</feature>